<dbReference type="Gene3D" id="2.40.10.10">
    <property type="entry name" value="Trypsin-like serine proteases"/>
    <property type="match status" value="2"/>
</dbReference>
<keyword evidence="3" id="KW-1015">Disulfide bond</keyword>
<dbReference type="PANTHER" id="PTHR24252">
    <property type="entry name" value="ACROSIN-RELATED"/>
    <property type="match status" value="1"/>
</dbReference>
<dbReference type="Pfam" id="PF00089">
    <property type="entry name" value="Trypsin"/>
    <property type="match status" value="1"/>
</dbReference>
<dbReference type="PROSITE" id="PS00135">
    <property type="entry name" value="TRYPSIN_SER"/>
    <property type="match status" value="1"/>
</dbReference>
<sequence length="257" mass="25656">MAPVSALVSALMLPALALGAAIQPRGADIVGGTSAALGEFPYIVSLSNSNGHFCGGVLVNSRTVVTAGHCSVDTSASSVKVRAGTLTWASGGTQVGVSQIIVHPNYVVRSGGIPDFDVAVWHLSSPIAASSTIGYAKLTASGNDPASGSTVTTAGWGTTNENSNTLPARLLKVSVPVVSRTTCNSDYSGGVTNNMFCAGLTQGGKDSCSGDSGGPIVDASGTLIGVVSWGNGCAEAGFPGVYTRLGNFISFINANLA</sequence>
<dbReference type="PROSITE" id="PS00134">
    <property type="entry name" value="TRYPSIN_HIS"/>
    <property type="match status" value="1"/>
</dbReference>
<gene>
    <name evidence="7" type="ORF">TARUN_2279</name>
</gene>
<dbReference type="GO" id="GO:0005576">
    <property type="term" value="C:extracellular region"/>
    <property type="evidence" value="ECO:0007669"/>
    <property type="project" value="UniProtKB-SubCell"/>
</dbReference>
<dbReference type="InterPro" id="IPR001314">
    <property type="entry name" value="Peptidase_S1A"/>
</dbReference>
<feature type="signal peptide" evidence="5">
    <location>
        <begin position="1"/>
        <end position="19"/>
    </location>
</feature>
<organism evidence="7 8">
    <name type="scientific">Trichoderma arundinaceum</name>
    <dbReference type="NCBI Taxonomy" id="490622"/>
    <lineage>
        <taxon>Eukaryota</taxon>
        <taxon>Fungi</taxon>
        <taxon>Dikarya</taxon>
        <taxon>Ascomycota</taxon>
        <taxon>Pezizomycotina</taxon>
        <taxon>Sordariomycetes</taxon>
        <taxon>Hypocreomycetidae</taxon>
        <taxon>Hypocreales</taxon>
        <taxon>Hypocreaceae</taxon>
        <taxon>Trichoderma</taxon>
    </lineage>
</organism>
<keyword evidence="4" id="KW-0378">Hydrolase</keyword>
<evidence type="ECO:0000256" key="1">
    <source>
        <dbReference type="ARBA" id="ARBA00004613"/>
    </source>
</evidence>
<keyword evidence="4 7" id="KW-0645">Protease</keyword>
<accession>A0A395NV63</accession>
<dbReference type="InterPro" id="IPR033116">
    <property type="entry name" value="TRYPSIN_SER"/>
</dbReference>
<feature type="chain" id="PRO_5017387458" evidence="5">
    <location>
        <begin position="20"/>
        <end position="257"/>
    </location>
</feature>
<dbReference type="EMBL" id="PXOA01000131">
    <property type="protein sequence ID" value="RFU79935.1"/>
    <property type="molecule type" value="Genomic_DNA"/>
</dbReference>
<dbReference type="Proteomes" id="UP000266272">
    <property type="component" value="Unassembled WGS sequence"/>
</dbReference>
<evidence type="ECO:0000256" key="5">
    <source>
        <dbReference type="SAM" id="SignalP"/>
    </source>
</evidence>
<evidence type="ECO:0000313" key="8">
    <source>
        <dbReference type="Proteomes" id="UP000266272"/>
    </source>
</evidence>
<dbReference type="GO" id="GO:0051604">
    <property type="term" value="P:protein maturation"/>
    <property type="evidence" value="ECO:0007669"/>
    <property type="project" value="UniProtKB-ARBA"/>
</dbReference>
<evidence type="ECO:0000256" key="4">
    <source>
        <dbReference type="RuleBase" id="RU363034"/>
    </source>
</evidence>
<reference evidence="7 8" key="1">
    <citation type="journal article" date="2018" name="PLoS Pathog.">
        <title>Evolution of structural diversity of trichothecenes, a family of toxins produced by plant pathogenic and entomopathogenic fungi.</title>
        <authorList>
            <person name="Proctor R.H."/>
            <person name="McCormick S.P."/>
            <person name="Kim H.S."/>
            <person name="Cardoza R.E."/>
            <person name="Stanley A.M."/>
            <person name="Lindo L."/>
            <person name="Kelly A."/>
            <person name="Brown D.W."/>
            <person name="Lee T."/>
            <person name="Vaughan M.M."/>
            <person name="Alexander N.J."/>
            <person name="Busman M."/>
            <person name="Gutierrez S."/>
        </authorList>
    </citation>
    <scope>NUCLEOTIDE SEQUENCE [LARGE SCALE GENOMIC DNA]</scope>
    <source>
        <strain evidence="7 8">IBT 40837</strain>
    </source>
</reference>
<evidence type="ECO:0000256" key="3">
    <source>
        <dbReference type="ARBA" id="ARBA00023157"/>
    </source>
</evidence>
<dbReference type="SUPFAM" id="SSF50494">
    <property type="entry name" value="Trypsin-like serine proteases"/>
    <property type="match status" value="1"/>
</dbReference>
<dbReference type="InterPro" id="IPR018114">
    <property type="entry name" value="TRYPSIN_HIS"/>
</dbReference>
<keyword evidence="8" id="KW-1185">Reference proteome</keyword>
<feature type="domain" description="Peptidase S1" evidence="6">
    <location>
        <begin position="29"/>
        <end position="257"/>
    </location>
</feature>
<dbReference type="InterPro" id="IPR043504">
    <property type="entry name" value="Peptidase_S1_PA_chymotrypsin"/>
</dbReference>
<dbReference type="OrthoDB" id="6380398at2759"/>
<keyword evidence="2" id="KW-0964">Secreted</keyword>
<dbReference type="SMART" id="SM00020">
    <property type="entry name" value="Tryp_SPc"/>
    <property type="match status" value="1"/>
</dbReference>
<evidence type="ECO:0000313" key="7">
    <source>
        <dbReference type="EMBL" id="RFU79935.1"/>
    </source>
</evidence>
<dbReference type="InterPro" id="IPR001254">
    <property type="entry name" value="Trypsin_dom"/>
</dbReference>
<keyword evidence="5" id="KW-0732">Signal</keyword>
<dbReference type="PRINTS" id="PR00722">
    <property type="entry name" value="CHYMOTRYPSIN"/>
</dbReference>
<evidence type="ECO:0000256" key="2">
    <source>
        <dbReference type="ARBA" id="ARBA00022525"/>
    </source>
</evidence>
<dbReference type="FunFam" id="2.40.10.10:FF:000047">
    <property type="entry name" value="Trypsin eta"/>
    <property type="match status" value="1"/>
</dbReference>
<protein>
    <submittedName>
        <fullName evidence="7">Trypsin-like serine protease</fullName>
    </submittedName>
</protein>
<dbReference type="PROSITE" id="PS50240">
    <property type="entry name" value="TRYPSIN_DOM"/>
    <property type="match status" value="1"/>
</dbReference>
<keyword evidence="4" id="KW-0720">Serine protease</keyword>
<dbReference type="AlphaFoldDB" id="A0A395NV63"/>
<dbReference type="STRING" id="490622.A0A395NV63"/>
<dbReference type="GO" id="GO:0004252">
    <property type="term" value="F:serine-type endopeptidase activity"/>
    <property type="evidence" value="ECO:0007669"/>
    <property type="project" value="InterPro"/>
</dbReference>
<dbReference type="InterPro" id="IPR009003">
    <property type="entry name" value="Peptidase_S1_PA"/>
</dbReference>
<dbReference type="GO" id="GO:0006508">
    <property type="term" value="P:proteolysis"/>
    <property type="evidence" value="ECO:0007669"/>
    <property type="project" value="UniProtKB-KW"/>
</dbReference>
<evidence type="ECO:0000259" key="6">
    <source>
        <dbReference type="PROSITE" id="PS50240"/>
    </source>
</evidence>
<name>A0A395NV63_TRIAR</name>
<comment type="subcellular location">
    <subcellularLocation>
        <location evidence="1">Secreted</location>
    </subcellularLocation>
</comment>
<comment type="caution">
    <text evidence="7">The sequence shown here is derived from an EMBL/GenBank/DDBJ whole genome shotgun (WGS) entry which is preliminary data.</text>
</comment>
<dbReference type="CDD" id="cd00190">
    <property type="entry name" value="Tryp_SPc"/>
    <property type="match status" value="1"/>
</dbReference>
<dbReference type="PANTHER" id="PTHR24252:SF7">
    <property type="entry name" value="HYALIN"/>
    <property type="match status" value="1"/>
</dbReference>
<proteinExistence type="predicted"/>